<accession>A0A7M3T699</accession>
<dbReference type="InterPro" id="IPR019734">
    <property type="entry name" value="TPR_rpt"/>
</dbReference>
<reference evidence="2 3" key="1">
    <citation type="submission" date="2020-02" db="EMBL/GenBank/DDBJ databases">
        <title>complete genome sequence of Rhodobacteraceae bacterium.</title>
        <authorList>
            <person name="Park J."/>
            <person name="Kim Y.-S."/>
            <person name="Kim K.-H."/>
        </authorList>
    </citation>
    <scope>NUCLEOTIDE SEQUENCE [LARGE SCALE GENOMIC DNA]</scope>
    <source>
        <strain evidence="2 3">RR4-56</strain>
    </source>
</reference>
<evidence type="ECO:0000313" key="3">
    <source>
        <dbReference type="Proteomes" id="UP000503336"/>
    </source>
</evidence>
<dbReference type="InterPro" id="IPR011990">
    <property type="entry name" value="TPR-like_helical_dom_sf"/>
</dbReference>
<keyword evidence="3" id="KW-1185">Reference proteome</keyword>
<evidence type="ECO:0000256" key="1">
    <source>
        <dbReference type="PROSITE-ProRule" id="PRU00339"/>
    </source>
</evidence>
<dbReference type="EMBL" id="CP049056">
    <property type="protein sequence ID" value="QIE57530.1"/>
    <property type="molecule type" value="Genomic_DNA"/>
</dbReference>
<proteinExistence type="predicted"/>
<name>A0A7M3T699_9RHOB</name>
<sequence>MAYPFDLGGWSRPVATRSKEAQVWFDRGINWTYGYNQEEAVACFRRAIEADPDCAMAWWGVAYANGPFYNRPWIRFTDAEIDAVLPTCVEAAAEAARRVGDDPVERALAEAIPLRYPEAGLRDRDVLNGCHRAFAEAMLSARAAHPADLDLAALAAEAAITATPRQLWDLSTGAPKEGAMTEAALAVLNDALARADATGVIHPGLLHIHIHALEMSPEPEAARGSADRLRGLVRDAGHLEHMAAHIDVLCGDYAAAVDQSLKAIAADDRYLAEAGPVNFYTTARCHDFHLLMYAAMFLGRFDLAIHAADRIRDEATPELIAASPPYMASILDGYAAMRTHVLVRFGRWRELIEEPPPAEPAKTPILAALRHYGAGVAHAAMDNPRAATKALAAYRAAASSIPEEAIFLSNPVRTMLAVGEAMLEGELAFRDGRREAAFEALRTAVARDDALNFTEPWAWMHPPRHALAALLAEDGRLDEAETELRADLGLDDTLPRPCRHPDNIWALTGLAECMRARNAAAASEVVGKLEMARKLADDDIVSACACRRA</sequence>
<dbReference type="KEGG" id="hdh:G5B40_20015"/>
<protein>
    <recommendedName>
        <fullName evidence="4">Tetratricopeptide repeat protein</fullName>
    </recommendedName>
</protein>
<dbReference type="PANTHER" id="PTHR45588:SF1">
    <property type="entry name" value="WW DOMAIN-CONTAINING PROTEIN"/>
    <property type="match status" value="1"/>
</dbReference>
<dbReference type="PROSITE" id="PS50005">
    <property type="entry name" value="TPR"/>
    <property type="match status" value="1"/>
</dbReference>
<organism evidence="2 3">
    <name type="scientific">Pikeienuella piscinae</name>
    <dbReference type="NCBI Taxonomy" id="2748098"/>
    <lineage>
        <taxon>Bacteria</taxon>
        <taxon>Pseudomonadati</taxon>
        <taxon>Pseudomonadota</taxon>
        <taxon>Alphaproteobacteria</taxon>
        <taxon>Rhodobacterales</taxon>
        <taxon>Paracoccaceae</taxon>
        <taxon>Pikeienuella</taxon>
    </lineage>
</organism>
<dbReference type="SUPFAM" id="SSF48452">
    <property type="entry name" value="TPR-like"/>
    <property type="match status" value="2"/>
</dbReference>
<gene>
    <name evidence="2" type="ORF">G5B40_20015</name>
</gene>
<feature type="repeat" description="TPR" evidence="1">
    <location>
        <begin position="21"/>
        <end position="54"/>
    </location>
</feature>
<dbReference type="Proteomes" id="UP000503336">
    <property type="component" value="Chromosome"/>
</dbReference>
<evidence type="ECO:0000313" key="2">
    <source>
        <dbReference type="EMBL" id="QIE57530.1"/>
    </source>
</evidence>
<dbReference type="Gene3D" id="1.25.40.10">
    <property type="entry name" value="Tetratricopeptide repeat domain"/>
    <property type="match status" value="2"/>
</dbReference>
<dbReference type="PANTHER" id="PTHR45588">
    <property type="entry name" value="TPR DOMAIN-CONTAINING PROTEIN"/>
    <property type="match status" value="1"/>
</dbReference>
<evidence type="ECO:0008006" key="4">
    <source>
        <dbReference type="Google" id="ProtNLM"/>
    </source>
</evidence>
<keyword evidence="1" id="KW-0802">TPR repeat</keyword>
<dbReference type="AlphaFoldDB" id="A0A7M3T699"/>
<dbReference type="RefSeq" id="WP_165102626.1">
    <property type="nucleotide sequence ID" value="NZ_CP049056.1"/>
</dbReference>